<dbReference type="InterPro" id="IPR001881">
    <property type="entry name" value="EGF-like_Ca-bd_dom"/>
</dbReference>
<dbReference type="InterPro" id="IPR049883">
    <property type="entry name" value="NOTCH1_EGF-like"/>
</dbReference>
<accession>A0AAD9J1Q0</accession>
<dbReference type="PROSITE" id="PS00010">
    <property type="entry name" value="ASX_HYDROXYL"/>
    <property type="match status" value="1"/>
</dbReference>
<feature type="region of interest" description="Disordered" evidence="5">
    <location>
        <begin position="394"/>
        <end position="423"/>
    </location>
</feature>
<feature type="region of interest" description="Disordered" evidence="5">
    <location>
        <begin position="258"/>
        <end position="354"/>
    </location>
</feature>
<keyword evidence="6" id="KW-1133">Transmembrane helix</keyword>
<evidence type="ECO:0000313" key="9">
    <source>
        <dbReference type="Proteomes" id="UP001208570"/>
    </source>
</evidence>
<protein>
    <recommendedName>
        <fullName evidence="7">EGF-like domain-containing protein</fullName>
    </recommendedName>
</protein>
<feature type="compositionally biased region" description="Low complexity" evidence="5">
    <location>
        <begin position="334"/>
        <end position="354"/>
    </location>
</feature>
<comment type="caution">
    <text evidence="4">Lacks conserved residue(s) required for the propagation of feature annotation.</text>
</comment>
<dbReference type="SMART" id="SM00181">
    <property type="entry name" value="EGF"/>
    <property type="match status" value="1"/>
</dbReference>
<keyword evidence="6" id="KW-0472">Membrane</keyword>
<organism evidence="8 9">
    <name type="scientific">Paralvinella palmiformis</name>
    <dbReference type="NCBI Taxonomy" id="53620"/>
    <lineage>
        <taxon>Eukaryota</taxon>
        <taxon>Metazoa</taxon>
        <taxon>Spiralia</taxon>
        <taxon>Lophotrochozoa</taxon>
        <taxon>Annelida</taxon>
        <taxon>Polychaeta</taxon>
        <taxon>Sedentaria</taxon>
        <taxon>Canalipalpata</taxon>
        <taxon>Terebellida</taxon>
        <taxon>Terebelliformia</taxon>
        <taxon>Alvinellidae</taxon>
        <taxon>Paralvinella</taxon>
    </lineage>
</organism>
<dbReference type="InterPro" id="IPR000742">
    <property type="entry name" value="EGF"/>
</dbReference>
<dbReference type="InterPro" id="IPR018097">
    <property type="entry name" value="EGF_Ca-bd_CS"/>
</dbReference>
<keyword evidence="6" id="KW-0812">Transmembrane</keyword>
<feature type="compositionally biased region" description="Polar residues" evidence="5">
    <location>
        <begin position="11"/>
        <end position="25"/>
    </location>
</feature>
<dbReference type="PROSITE" id="PS01187">
    <property type="entry name" value="EGF_CA"/>
    <property type="match status" value="1"/>
</dbReference>
<dbReference type="PROSITE" id="PS01186">
    <property type="entry name" value="EGF_2"/>
    <property type="match status" value="1"/>
</dbReference>
<evidence type="ECO:0000256" key="3">
    <source>
        <dbReference type="ARBA" id="ARBA00023157"/>
    </source>
</evidence>
<dbReference type="PROSITE" id="PS50026">
    <property type="entry name" value="EGF_3"/>
    <property type="match status" value="1"/>
</dbReference>
<dbReference type="AlphaFoldDB" id="A0AAD9J1Q0"/>
<dbReference type="SUPFAM" id="SSF57196">
    <property type="entry name" value="EGF/Laminin"/>
    <property type="match status" value="1"/>
</dbReference>
<dbReference type="PANTHER" id="PTHR24023:SF1082">
    <property type="entry name" value="COLLAGEN TRIPLE HELIX REPEAT"/>
    <property type="match status" value="1"/>
</dbReference>
<feature type="domain" description="EGF-like" evidence="7">
    <location>
        <begin position="427"/>
        <end position="467"/>
    </location>
</feature>
<evidence type="ECO:0000256" key="5">
    <source>
        <dbReference type="SAM" id="MobiDB-lite"/>
    </source>
</evidence>
<comment type="caution">
    <text evidence="8">The sequence shown here is derived from an EMBL/GenBank/DDBJ whole genome shotgun (WGS) entry which is preliminary data.</text>
</comment>
<gene>
    <name evidence="8" type="ORF">LSH36_752g02022</name>
</gene>
<feature type="compositionally biased region" description="Low complexity" evidence="5">
    <location>
        <begin position="258"/>
        <end position="271"/>
    </location>
</feature>
<name>A0AAD9J1Q0_9ANNE</name>
<dbReference type="CDD" id="cd00054">
    <property type="entry name" value="EGF_CA"/>
    <property type="match status" value="1"/>
</dbReference>
<dbReference type="InterPro" id="IPR000152">
    <property type="entry name" value="EGF-type_Asp/Asn_hydroxyl_site"/>
</dbReference>
<evidence type="ECO:0000256" key="4">
    <source>
        <dbReference type="PROSITE-ProRule" id="PRU00076"/>
    </source>
</evidence>
<dbReference type="Proteomes" id="UP001208570">
    <property type="component" value="Unassembled WGS sequence"/>
</dbReference>
<keyword evidence="1 4" id="KW-0245">EGF-like domain</keyword>
<dbReference type="EMBL" id="JAODUP010000752">
    <property type="protein sequence ID" value="KAK2144482.1"/>
    <property type="molecule type" value="Genomic_DNA"/>
</dbReference>
<dbReference type="GO" id="GO:0031012">
    <property type="term" value="C:extracellular matrix"/>
    <property type="evidence" value="ECO:0007669"/>
    <property type="project" value="TreeGrafter"/>
</dbReference>
<dbReference type="InterPro" id="IPR050149">
    <property type="entry name" value="Collagen_superfamily"/>
</dbReference>
<feature type="region of interest" description="Disordered" evidence="5">
    <location>
        <begin position="1"/>
        <end position="26"/>
    </location>
</feature>
<dbReference type="Pfam" id="PF07645">
    <property type="entry name" value="EGF_CA"/>
    <property type="match status" value="1"/>
</dbReference>
<evidence type="ECO:0000259" key="7">
    <source>
        <dbReference type="PROSITE" id="PS50026"/>
    </source>
</evidence>
<evidence type="ECO:0000313" key="8">
    <source>
        <dbReference type="EMBL" id="KAK2144482.1"/>
    </source>
</evidence>
<sequence length="560" mass="59102">MSVTTDEDNQSDNPTSLATTTSTNDGLRLKYDSRRNTSSFHWLSPDHENVVPSTMRSSRFNVDKWPGDLTGSTSPNETEVHIQRDRVGFDVIQREGELALGLGSYILFDIKFMTGFIKSFSAHFRKPASGFSFQIWRPSEPFRDRPIFRLVAQELVPFSSIATTEVKLSTPIAVEDGDRLGFLYIGSENLPLSVTYKNYTINLYLAKSVINPAIAQSFDFELLPLPIELSISAEYDPDETDLLSNPVIVPGLRGPTGITGATGSTGATGLPGILGPRGRSGIPGEKGDRGLGGASGVQGPTGAKGSSGYTGATGRRGESGATGPAGEKGVKGITGSLGKPGPLGPTGATGATGYTGRPGLIGIRGHLGPPGLTGSTGATGGTGATGFSGQPGYIGPRGEPGKTGPFGHPGQPGAPGSKGDRGPLFQDVDECAGARHGCQQKCVNTFGSYQCQCEEGYLLDKDGRTCTVKINEVPLPLSSGDLASSTIMDQPSGGSLISREVMIGIIVWLILLSLIILIVLLCLCVRKMKEDGNDSSFAKQPDRRHKCDENTGYSKDFRFY</sequence>
<evidence type="ECO:0000256" key="2">
    <source>
        <dbReference type="ARBA" id="ARBA00022737"/>
    </source>
</evidence>
<keyword evidence="9" id="KW-1185">Reference proteome</keyword>
<dbReference type="PANTHER" id="PTHR24023">
    <property type="entry name" value="COLLAGEN ALPHA"/>
    <property type="match status" value="1"/>
</dbReference>
<dbReference type="FunFam" id="2.10.25.10:FF:000010">
    <property type="entry name" value="Pro-epidermal growth factor"/>
    <property type="match status" value="1"/>
</dbReference>
<evidence type="ECO:0000256" key="6">
    <source>
        <dbReference type="SAM" id="Phobius"/>
    </source>
</evidence>
<keyword evidence="3" id="KW-1015">Disulfide bond</keyword>
<feature type="transmembrane region" description="Helical" evidence="6">
    <location>
        <begin position="501"/>
        <end position="525"/>
    </location>
</feature>
<feature type="compositionally biased region" description="Acidic residues" evidence="5">
    <location>
        <begin position="1"/>
        <end position="10"/>
    </location>
</feature>
<dbReference type="GO" id="GO:0005509">
    <property type="term" value="F:calcium ion binding"/>
    <property type="evidence" value="ECO:0007669"/>
    <property type="project" value="InterPro"/>
</dbReference>
<evidence type="ECO:0000256" key="1">
    <source>
        <dbReference type="ARBA" id="ARBA00022536"/>
    </source>
</evidence>
<dbReference type="Gene3D" id="2.10.25.10">
    <property type="entry name" value="Laminin"/>
    <property type="match status" value="1"/>
</dbReference>
<reference evidence="8" key="1">
    <citation type="journal article" date="2023" name="Mol. Biol. Evol.">
        <title>Third-Generation Sequencing Reveals the Adaptive Role of the Epigenome in Three Deep-Sea Polychaetes.</title>
        <authorList>
            <person name="Perez M."/>
            <person name="Aroh O."/>
            <person name="Sun Y."/>
            <person name="Lan Y."/>
            <person name="Juniper S.K."/>
            <person name="Young C.R."/>
            <person name="Angers B."/>
            <person name="Qian P.Y."/>
        </authorList>
    </citation>
    <scope>NUCLEOTIDE SEQUENCE</scope>
    <source>
        <strain evidence="8">P08H-3</strain>
    </source>
</reference>
<keyword evidence="2" id="KW-0677">Repeat</keyword>
<dbReference type="SMART" id="SM00179">
    <property type="entry name" value="EGF_CA"/>
    <property type="match status" value="1"/>
</dbReference>
<proteinExistence type="predicted"/>
<dbReference type="GO" id="GO:0005615">
    <property type="term" value="C:extracellular space"/>
    <property type="evidence" value="ECO:0007669"/>
    <property type="project" value="TreeGrafter"/>
</dbReference>